<dbReference type="EMBL" id="CP003989">
    <property type="protein sequence ID" value="AGA33810.1"/>
    <property type="molecule type" value="Genomic_DNA"/>
</dbReference>
<dbReference type="KEGG" id="tni:TVNIR_2154"/>
<evidence type="ECO:0000313" key="5">
    <source>
        <dbReference type="Proteomes" id="UP000010809"/>
    </source>
</evidence>
<dbReference type="Gene3D" id="3.40.50.720">
    <property type="entry name" value="NAD(P)-binding Rossmann-like Domain"/>
    <property type="match status" value="1"/>
</dbReference>
<evidence type="ECO:0000256" key="2">
    <source>
        <dbReference type="ARBA" id="ARBA00022857"/>
    </source>
</evidence>
<evidence type="ECO:0000259" key="3">
    <source>
        <dbReference type="Pfam" id="PF05368"/>
    </source>
</evidence>
<dbReference type="InterPro" id="IPR008030">
    <property type="entry name" value="NmrA-like"/>
</dbReference>
<sequence>MRALTRHAASEKARELAALGGEVVEANLDDPESLQRAFQGAHGAYCVTNFWEHFSPDKELAQAGNLAQAAKAAGVEHVIWSTLEDTRRWVPLTDDRMPTLMERYKVPHFDAKGEAEHLFSELGLPTTFLLTSFYWDNLIHFGLGPKRGHDGVLAIAFPMGNRKLPGIAAQDIGRCAYGVFRQGQEHIGKTVGIAGEHLSGPEMAVALTEALGQEVRYHDVPPEVYRGLGFPGAEDLGNMFQFKRDFNDDFCRARDPERARSLNPGLQNFRQWLAENGTRIPID</sequence>
<evidence type="ECO:0000313" key="4">
    <source>
        <dbReference type="EMBL" id="AGA33810.1"/>
    </source>
</evidence>
<comment type="similarity">
    <text evidence="1">Belongs to the NmrA-type oxidoreductase family.</text>
</comment>
<dbReference type="AlphaFoldDB" id="L0DXW0"/>
<dbReference type="eggNOG" id="COG0702">
    <property type="taxonomic scope" value="Bacteria"/>
</dbReference>
<proteinExistence type="inferred from homology"/>
<accession>L0DXW0</accession>
<keyword evidence="5" id="KW-1185">Reference proteome</keyword>
<dbReference type="Pfam" id="PF05368">
    <property type="entry name" value="NmrA"/>
    <property type="match status" value="1"/>
</dbReference>
<evidence type="ECO:0000256" key="1">
    <source>
        <dbReference type="ARBA" id="ARBA00006328"/>
    </source>
</evidence>
<dbReference type="PATRIC" id="fig|1255043.3.peg.2172"/>
<dbReference type="InterPro" id="IPR036291">
    <property type="entry name" value="NAD(P)-bd_dom_sf"/>
</dbReference>
<dbReference type="HOGENOM" id="CLU_007383_8_2_6"/>
<dbReference type="PANTHER" id="PTHR42748">
    <property type="entry name" value="NITROGEN METABOLITE REPRESSION PROTEIN NMRA FAMILY MEMBER"/>
    <property type="match status" value="1"/>
</dbReference>
<protein>
    <submittedName>
        <fullName evidence="4">HSCARG protein</fullName>
    </submittedName>
</protein>
<dbReference type="PANTHER" id="PTHR42748:SF7">
    <property type="entry name" value="NMRA LIKE REDOX SENSOR 1-RELATED"/>
    <property type="match status" value="1"/>
</dbReference>
<dbReference type="InterPro" id="IPR051164">
    <property type="entry name" value="NmrA-like_oxidored"/>
</dbReference>
<dbReference type="CDD" id="cd05251">
    <property type="entry name" value="NmrA_like_SDR_a"/>
    <property type="match status" value="1"/>
</dbReference>
<organism evidence="4 5">
    <name type="scientific">Thioalkalivibrio nitratireducens (strain DSM 14787 / UNIQEM 213 / ALEN2)</name>
    <dbReference type="NCBI Taxonomy" id="1255043"/>
    <lineage>
        <taxon>Bacteria</taxon>
        <taxon>Pseudomonadati</taxon>
        <taxon>Pseudomonadota</taxon>
        <taxon>Gammaproteobacteria</taxon>
        <taxon>Chromatiales</taxon>
        <taxon>Ectothiorhodospiraceae</taxon>
        <taxon>Thioalkalivibrio</taxon>
    </lineage>
</organism>
<feature type="domain" description="NmrA-like" evidence="3">
    <location>
        <begin position="2"/>
        <end position="249"/>
    </location>
</feature>
<gene>
    <name evidence="4" type="ordered locus">TVNIR_2154</name>
</gene>
<keyword evidence="2" id="KW-0521">NADP</keyword>
<reference evidence="4" key="1">
    <citation type="submission" date="2015-12" db="EMBL/GenBank/DDBJ databases">
        <authorList>
            <person name="Tikhonova T.V."/>
            <person name="Pavlov A.R."/>
            <person name="Beletsky A.V."/>
            <person name="Mardanov A.V."/>
            <person name="Sorokin D.Y."/>
            <person name="Ravin N.V."/>
            <person name="Popov V.O."/>
        </authorList>
    </citation>
    <scope>NUCLEOTIDE SEQUENCE</scope>
    <source>
        <strain evidence="4">DSM 14787</strain>
    </source>
</reference>
<dbReference type="STRING" id="1255043.TVNIR_2154"/>
<dbReference type="Gene3D" id="3.90.25.10">
    <property type="entry name" value="UDP-galactose 4-epimerase, domain 1"/>
    <property type="match status" value="1"/>
</dbReference>
<dbReference type="Proteomes" id="UP000010809">
    <property type="component" value="Chromosome"/>
</dbReference>
<dbReference type="SUPFAM" id="SSF51735">
    <property type="entry name" value="NAD(P)-binding Rossmann-fold domains"/>
    <property type="match status" value="1"/>
</dbReference>
<name>L0DXW0_THIND</name>